<accession>A0ABW4LAC3</accession>
<organism evidence="3 4">
    <name type="scientific">Georgenia deserti</name>
    <dbReference type="NCBI Taxonomy" id="2093781"/>
    <lineage>
        <taxon>Bacteria</taxon>
        <taxon>Bacillati</taxon>
        <taxon>Actinomycetota</taxon>
        <taxon>Actinomycetes</taxon>
        <taxon>Micrococcales</taxon>
        <taxon>Bogoriellaceae</taxon>
        <taxon>Georgenia</taxon>
    </lineage>
</organism>
<evidence type="ECO:0000313" key="3">
    <source>
        <dbReference type="EMBL" id="MFD1719099.1"/>
    </source>
</evidence>
<name>A0ABW4LAC3_9MICO</name>
<feature type="domain" description="DNA-binding protein Rv2175c wHTH" evidence="2">
    <location>
        <begin position="16"/>
        <end position="60"/>
    </location>
</feature>
<dbReference type="InterPro" id="IPR041098">
    <property type="entry name" value="Rv2175c_C"/>
</dbReference>
<dbReference type="Proteomes" id="UP001597277">
    <property type="component" value="Unassembled WGS sequence"/>
</dbReference>
<evidence type="ECO:0000259" key="1">
    <source>
        <dbReference type="Pfam" id="PF18367"/>
    </source>
</evidence>
<sequence>MSGVPDIPTAREPAGWFSVPEAASFLGVRDRDVRSMFREHRLLAVRQGPNAALSVPAELLLGPDEQDGPAPLPTLRGTLMVLADAGFDAEESFRWLYTPDDELGTTPIEALRQRRTHAVRRVARTTAF</sequence>
<evidence type="ECO:0000259" key="2">
    <source>
        <dbReference type="Pfam" id="PF21531"/>
    </source>
</evidence>
<dbReference type="EMBL" id="JBHUEE010000008">
    <property type="protein sequence ID" value="MFD1719099.1"/>
    <property type="molecule type" value="Genomic_DNA"/>
</dbReference>
<evidence type="ECO:0000313" key="4">
    <source>
        <dbReference type="Proteomes" id="UP001597277"/>
    </source>
</evidence>
<comment type="caution">
    <text evidence="3">The sequence shown here is derived from an EMBL/GenBank/DDBJ whole genome shotgun (WGS) entry which is preliminary data.</text>
</comment>
<feature type="domain" description="Rv2175c C-terminal" evidence="1">
    <location>
        <begin position="74"/>
        <end position="127"/>
    </location>
</feature>
<keyword evidence="4" id="KW-1185">Reference proteome</keyword>
<reference evidence="4" key="1">
    <citation type="journal article" date="2019" name="Int. J. Syst. Evol. Microbiol.">
        <title>The Global Catalogue of Microorganisms (GCM) 10K type strain sequencing project: providing services to taxonomists for standard genome sequencing and annotation.</title>
        <authorList>
            <consortium name="The Broad Institute Genomics Platform"/>
            <consortium name="The Broad Institute Genome Sequencing Center for Infectious Disease"/>
            <person name="Wu L."/>
            <person name="Ma J."/>
        </authorList>
    </citation>
    <scope>NUCLEOTIDE SEQUENCE [LARGE SCALE GENOMIC DNA]</scope>
    <source>
        <strain evidence="4">JCM 17130</strain>
    </source>
</reference>
<gene>
    <name evidence="3" type="ORF">ACFSE6_14735</name>
</gene>
<keyword evidence="3" id="KW-0238">DNA-binding</keyword>
<dbReference type="Pfam" id="PF21531">
    <property type="entry name" value="Rv2175c_wHTH"/>
    <property type="match status" value="1"/>
</dbReference>
<dbReference type="InterPro" id="IPR048576">
    <property type="entry name" value="Rv2175c_wHTH"/>
</dbReference>
<dbReference type="GO" id="GO:0003677">
    <property type="term" value="F:DNA binding"/>
    <property type="evidence" value="ECO:0007669"/>
    <property type="project" value="UniProtKB-KW"/>
</dbReference>
<proteinExistence type="predicted"/>
<dbReference type="RefSeq" id="WP_388008704.1">
    <property type="nucleotide sequence ID" value="NZ_JBHUEE010000008.1"/>
</dbReference>
<protein>
    <submittedName>
        <fullName evidence="3">Rv2175c family DNA-binding protein</fullName>
    </submittedName>
</protein>
<dbReference type="Pfam" id="PF18367">
    <property type="entry name" value="Rv2175c_C"/>
    <property type="match status" value="1"/>
</dbReference>